<dbReference type="EMBL" id="QQBB01000003">
    <property type="protein sequence ID" value="RDI60076.1"/>
    <property type="molecule type" value="Genomic_DNA"/>
</dbReference>
<reference evidence="5 6" key="1">
    <citation type="submission" date="2018-07" db="EMBL/GenBank/DDBJ databases">
        <title>Genomic Encyclopedia of Type Strains, Phase IV (KMG-IV): sequencing the most valuable type-strain genomes for metagenomic binning, comparative biology and taxonomic classification.</title>
        <authorList>
            <person name="Goeker M."/>
        </authorList>
    </citation>
    <scope>NUCLEOTIDE SEQUENCE [LARGE SCALE GENOMIC DNA]</scope>
    <source>
        <strain evidence="5 6">DSM 14364</strain>
    </source>
</reference>
<dbReference type="PANTHER" id="PTHR47062">
    <property type="match status" value="1"/>
</dbReference>
<evidence type="ECO:0000259" key="4">
    <source>
        <dbReference type="PROSITE" id="PS01031"/>
    </source>
</evidence>
<dbReference type="Gene3D" id="2.60.40.790">
    <property type="match status" value="1"/>
</dbReference>
<proteinExistence type="inferred from homology"/>
<accession>A0A370HNC9</accession>
<sequence length="154" mass="17460">MRTFDFSPLYRSTVGFDRLFDMIDQTARVEPLPNWPPYNVEKSGEDQYRITMAVAGFGTDEIEITQKENLLLVSGQKHAEQENTQFLHRGIATRAFKQTFSLADYVNVKAAHLENGLLTIDLEREVPEELKPRRIQIATAGQAGPKVIEHDKAA</sequence>
<protein>
    <submittedName>
        <fullName evidence="5">Molecular chaperone IbpA</fullName>
    </submittedName>
</protein>
<gene>
    <name evidence="5" type="ORF">DES45_103337</name>
</gene>
<feature type="domain" description="SHSP" evidence="4">
    <location>
        <begin position="29"/>
        <end position="140"/>
    </location>
</feature>
<dbReference type="PROSITE" id="PS01031">
    <property type="entry name" value="SHSP"/>
    <property type="match status" value="1"/>
</dbReference>
<dbReference type="RefSeq" id="WP_114769985.1">
    <property type="nucleotide sequence ID" value="NZ_QQBB01000003.1"/>
</dbReference>
<dbReference type="InterPro" id="IPR037913">
    <property type="entry name" value="ACD_IbpA/B"/>
</dbReference>
<organism evidence="5 6">
    <name type="scientific">Microvirga subterranea</name>
    <dbReference type="NCBI Taxonomy" id="186651"/>
    <lineage>
        <taxon>Bacteria</taxon>
        <taxon>Pseudomonadati</taxon>
        <taxon>Pseudomonadota</taxon>
        <taxon>Alphaproteobacteria</taxon>
        <taxon>Hyphomicrobiales</taxon>
        <taxon>Methylobacteriaceae</taxon>
        <taxon>Microvirga</taxon>
    </lineage>
</organism>
<dbReference type="CDD" id="cd06470">
    <property type="entry name" value="ACD_IbpA-B_like"/>
    <property type="match status" value="1"/>
</dbReference>
<name>A0A370HNC9_9HYPH</name>
<keyword evidence="6" id="KW-1185">Reference proteome</keyword>
<evidence type="ECO:0000256" key="3">
    <source>
        <dbReference type="RuleBase" id="RU003616"/>
    </source>
</evidence>
<dbReference type="OrthoDB" id="9810618at2"/>
<dbReference type="Pfam" id="PF00011">
    <property type="entry name" value="HSP20"/>
    <property type="match status" value="1"/>
</dbReference>
<evidence type="ECO:0000313" key="6">
    <source>
        <dbReference type="Proteomes" id="UP000254925"/>
    </source>
</evidence>
<evidence type="ECO:0000313" key="5">
    <source>
        <dbReference type="EMBL" id="RDI60076.1"/>
    </source>
</evidence>
<dbReference type="SUPFAM" id="SSF49764">
    <property type="entry name" value="HSP20-like chaperones"/>
    <property type="match status" value="1"/>
</dbReference>
<comment type="similarity">
    <text evidence="2 3">Belongs to the small heat shock protein (HSP20) family.</text>
</comment>
<evidence type="ECO:0000256" key="1">
    <source>
        <dbReference type="ARBA" id="ARBA00023016"/>
    </source>
</evidence>
<dbReference type="PANTHER" id="PTHR47062:SF1">
    <property type="entry name" value="SMALL HEAT SHOCK PROTEIN IBPA"/>
    <property type="match status" value="1"/>
</dbReference>
<keyword evidence="1" id="KW-0346">Stress response</keyword>
<dbReference type="Proteomes" id="UP000254925">
    <property type="component" value="Unassembled WGS sequence"/>
</dbReference>
<dbReference type="InterPro" id="IPR002068">
    <property type="entry name" value="A-crystallin/Hsp20_dom"/>
</dbReference>
<comment type="caution">
    <text evidence="5">The sequence shown here is derived from an EMBL/GenBank/DDBJ whole genome shotgun (WGS) entry which is preliminary data.</text>
</comment>
<dbReference type="InterPro" id="IPR008978">
    <property type="entry name" value="HSP20-like_chaperone"/>
</dbReference>
<evidence type="ECO:0000256" key="2">
    <source>
        <dbReference type="PROSITE-ProRule" id="PRU00285"/>
    </source>
</evidence>
<dbReference type="AlphaFoldDB" id="A0A370HNC9"/>